<gene>
    <name evidence="2" type="ORF">KIV56_17475</name>
</gene>
<name>A0ABY7NEE3_9MICO</name>
<dbReference type="Pfam" id="PF02742">
    <property type="entry name" value="Fe_dep_repr_C"/>
    <property type="match status" value="1"/>
</dbReference>
<sequence>MSDLARDGYLDCEPHGPIRLSALGETVAVRMVRRHRIIETYLVEVHGYS</sequence>
<feature type="domain" description="Iron dependent repressor metal binding and dimerisation" evidence="1">
    <location>
        <begin position="23"/>
        <end position="49"/>
    </location>
</feature>
<evidence type="ECO:0000313" key="2">
    <source>
        <dbReference type="EMBL" id="WBM79928.1"/>
    </source>
</evidence>
<evidence type="ECO:0000313" key="3">
    <source>
        <dbReference type="Proteomes" id="UP001212421"/>
    </source>
</evidence>
<dbReference type="SUPFAM" id="SSF47979">
    <property type="entry name" value="Iron-dependent repressor protein, dimerization domain"/>
    <property type="match status" value="1"/>
</dbReference>
<dbReference type="InterPro" id="IPR001367">
    <property type="entry name" value="Fe_dep_repressor"/>
</dbReference>
<dbReference type="InterPro" id="IPR036388">
    <property type="entry name" value="WH-like_DNA-bd_sf"/>
</dbReference>
<organism evidence="2 3">
    <name type="scientific">Cryobacterium breve</name>
    <dbReference type="NCBI Taxonomy" id="1259258"/>
    <lineage>
        <taxon>Bacteria</taxon>
        <taxon>Bacillati</taxon>
        <taxon>Actinomycetota</taxon>
        <taxon>Actinomycetes</taxon>
        <taxon>Micrococcales</taxon>
        <taxon>Microbacteriaceae</taxon>
        <taxon>Cryobacterium</taxon>
    </lineage>
</organism>
<dbReference type="InterPro" id="IPR036421">
    <property type="entry name" value="Fe_dep_repressor_sf"/>
</dbReference>
<dbReference type="Proteomes" id="UP001212421">
    <property type="component" value="Chromosome"/>
</dbReference>
<dbReference type="EMBL" id="CP075584">
    <property type="protein sequence ID" value="WBM79928.1"/>
    <property type="molecule type" value="Genomic_DNA"/>
</dbReference>
<evidence type="ECO:0000259" key="1">
    <source>
        <dbReference type="Pfam" id="PF02742"/>
    </source>
</evidence>
<dbReference type="Gene3D" id="1.10.10.10">
    <property type="entry name" value="Winged helix-like DNA-binding domain superfamily/Winged helix DNA-binding domain"/>
    <property type="match status" value="1"/>
</dbReference>
<reference evidence="2 3" key="1">
    <citation type="submission" date="2021-05" db="EMBL/GenBank/DDBJ databases">
        <authorList>
            <person name="Kumar R."/>
            <person name="Kumar A."/>
            <person name="Mukhia S."/>
        </authorList>
    </citation>
    <scope>NUCLEOTIDE SEQUENCE [LARGE SCALE GENOMIC DNA]</scope>
    <source>
        <strain evidence="2 3">ERMR7:08</strain>
    </source>
</reference>
<keyword evidence="3" id="KW-1185">Reference proteome</keyword>
<accession>A0ABY7NEE3</accession>
<protein>
    <recommendedName>
        <fullName evidence="1">Iron dependent repressor metal binding and dimerisation domain-containing protein</fullName>
    </recommendedName>
</protein>
<proteinExistence type="predicted"/>